<dbReference type="RefSeq" id="WP_188041791.1">
    <property type="nucleotide sequence ID" value="NZ_JACVHF010000035.1"/>
</dbReference>
<protein>
    <submittedName>
        <fullName evidence="6">Site-specific integrase</fullName>
    </submittedName>
</protein>
<keyword evidence="2" id="KW-0238">DNA-binding</keyword>
<dbReference type="InterPro" id="IPR011010">
    <property type="entry name" value="DNA_brk_join_enz"/>
</dbReference>
<keyword evidence="7" id="KW-1185">Reference proteome</keyword>
<feature type="domain" description="Tyr recombinase" evidence="5">
    <location>
        <begin position="22"/>
        <end position="203"/>
    </location>
</feature>
<evidence type="ECO:0000313" key="7">
    <source>
        <dbReference type="Proteomes" id="UP000617402"/>
    </source>
</evidence>
<gene>
    <name evidence="6" type="ORF">H1S01_18080</name>
</gene>
<dbReference type="PANTHER" id="PTHR30349">
    <property type="entry name" value="PHAGE INTEGRASE-RELATED"/>
    <property type="match status" value="1"/>
</dbReference>
<proteinExistence type="inferred from homology"/>
<evidence type="ECO:0000313" key="6">
    <source>
        <dbReference type="EMBL" id="MBC9786369.1"/>
    </source>
</evidence>
<evidence type="ECO:0000256" key="2">
    <source>
        <dbReference type="ARBA" id="ARBA00023125"/>
    </source>
</evidence>
<dbReference type="PROSITE" id="PS51898">
    <property type="entry name" value="TYR_RECOMBINASE"/>
    <property type="match status" value="1"/>
</dbReference>
<evidence type="ECO:0000256" key="3">
    <source>
        <dbReference type="ARBA" id="ARBA00023172"/>
    </source>
</evidence>
<comment type="caution">
    <text evidence="6">The sequence shown here is derived from an EMBL/GenBank/DDBJ whole genome shotgun (WGS) entry which is preliminary data.</text>
</comment>
<dbReference type="PANTHER" id="PTHR30349:SF41">
    <property type="entry name" value="INTEGRASE_RECOMBINASE PROTEIN MJ0367-RELATED"/>
    <property type="match status" value="1"/>
</dbReference>
<keyword evidence="3" id="KW-0233">DNA recombination</keyword>
<dbReference type="InterPro" id="IPR002104">
    <property type="entry name" value="Integrase_catalytic"/>
</dbReference>
<accession>A0ABR7T8U6</accession>
<name>A0ABR7T8U6_HELCL</name>
<evidence type="ECO:0000259" key="5">
    <source>
        <dbReference type="PROSITE" id="PS51898"/>
    </source>
</evidence>
<evidence type="ECO:0000256" key="1">
    <source>
        <dbReference type="ARBA" id="ARBA00008857"/>
    </source>
</evidence>
<evidence type="ECO:0000256" key="4">
    <source>
        <dbReference type="SAM" id="MobiDB-lite"/>
    </source>
</evidence>
<dbReference type="SUPFAM" id="SSF56349">
    <property type="entry name" value="DNA breaking-rejoining enzymes"/>
    <property type="match status" value="1"/>
</dbReference>
<dbReference type="Proteomes" id="UP000617402">
    <property type="component" value="Unassembled WGS sequence"/>
</dbReference>
<dbReference type="Pfam" id="PF00589">
    <property type="entry name" value="Phage_integrase"/>
    <property type="match status" value="1"/>
</dbReference>
<dbReference type="EMBL" id="JACVHF010000035">
    <property type="protein sequence ID" value="MBC9786369.1"/>
    <property type="molecule type" value="Genomic_DNA"/>
</dbReference>
<comment type="similarity">
    <text evidence="1">Belongs to the 'phage' integrase family.</text>
</comment>
<sequence>MVDQGQLKQNPLEGIKKKRQTNRIVHIDDEVLSQLLELPDKSTFSGLRDYALLMTSIDTGARPGELLAVLPNHFNPVSRELIITNDIAKTGVQRTLPLSPIVVDAIRQLQRYREDDWKNHIPIFCTWSGEPYKVSAWTHRVESYAKKLEVHITPYMLRHNFALKSLRNKADVFSIQRIMGHSDLAMTKRYVSLSQEDIRNTHASTSPLNTLVKTPQKRKKKLT</sequence>
<feature type="compositionally biased region" description="Polar residues" evidence="4">
    <location>
        <begin position="204"/>
        <end position="213"/>
    </location>
</feature>
<dbReference type="CDD" id="cd00397">
    <property type="entry name" value="DNA_BRE_C"/>
    <property type="match status" value="1"/>
</dbReference>
<organism evidence="6 7">
    <name type="scientific">Heliobacterium chlorum</name>
    <dbReference type="NCBI Taxonomy" id="2698"/>
    <lineage>
        <taxon>Bacteria</taxon>
        <taxon>Bacillati</taxon>
        <taxon>Bacillota</taxon>
        <taxon>Clostridia</taxon>
        <taxon>Eubacteriales</taxon>
        <taxon>Heliobacteriaceae</taxon>
        <taxon>Heliobacterium</taxon>
    </lineage>
</organism>
<dbReference type="InterPro" id="IPR050090">
    <property type="entry name" value="Tyrosine_recombinase_XerCD"/>
</dbReference>
<feature type="region of interest" description="Disordered" evidence="4">
    <location>
        <begin position="204"/>
        <end position="223"/>
    </location>
</feature>
<dbReference type="Gene3D" id="1.10.443.10">
    <property type="entry name" value="Intergrase catalytic core"/>
    <property type="match status" value="1"/>
</dbReference>
<dbReference type="InterPro" id="IPR013762">
    <property type="entry name" value="Integrase-like_cat_sf"/>
</dbReference>
<reference evidence="6 7" key="1">
    <citation type="submission" date="2020-07" db="EMBL/GenBank/DDBJ databases">
        <title>Draft whole-genome sequence of Heliobacterium chlorum DSM 3682, type strain.</title>
        <authorList>
            <person name="Kyndt J.A."/>
            <person name="Meyer T.E."/>
            <person name="Imhoff J.F."/>
        </authorList>
    </citation>
    <scope>NUCLEOTIDE SEQUENCE [LARGE SCALE GENOMIC DNA]</scope>
    <source>
        <strain evidence="6 7">DSM 3682</strain>
    </source>
</reference>